<dbReference type="Gene3D" id="1.20.1070.10">
    <property type="entry name" value="Rhodopsin 7-helix transmembrane proteins"/>
    <property type="match status" value="1"/>
</dbReference>
<feature type="transmembrane region" description="Helical" evidence="1">
    <location>
        <begin position="229"/>
        <end position="249"/>
    </location>
</feature>
<dbReference type="Proteomes" id="UP000681967">
    <property type="component" value="Unassembled WGS sequence"/>
</dbReference>
<dbReference type="AlphaFoldDB" id="A0A8S3DRX7"/>
<feature type="transmembrane region" description="Helical" evidence="1">
    <location>
        <begin position="38"/>
        <end position="59"/>
    </location>
</feature>
<comment type="caution">
    <text evidence="2">The sequence shown here is derived from an EMBL/GenBank/DDBJ whole genome shotgun (WGS) entry which is preliminary data.</text>
</comment>
<sequence>GARCQFRTSGFGLSLDAILGYHILPHISLTNQPTIVKISIAVTVIFLLVGLINGVLYLITFKDKTIREVGCGLYLLGSAITTLSTMVVFALKYWILLVAQMTFIFNRLFLQIQCISLDFLLQVCLDMDQWMNACVAVERAVTMIRAARFNKKKEDNEDEKRIWCIATYPARLRIFHSFISTFHFIVPFVINLVSAVTLITKRSRQQIYTQHQRPYKELLREQIRQHKHLFTAPVVFFILGLPRLIISFISKCMKSTNDAWLFLIAYFIPLVPPMLTFVVFILPSKFYRKQCRRTLNAYSTKIQRILQCTK</sequence>
<accession>A0A8S3DRX7</accession>
<reference evidence="2" key="1">
    <citation type="submission" date="2021-02" db="EMBL/GenBank/DDBJ databases">
        <authorList>
            <person name="Nowell W R."/>
        </authorList>
    </citation>
    <scope>NUCLEOTIDE SEQUENCE</scope>
</reference>
<dbReference type="EMBL" id="CAJOBH010203974">
    <property type="protein sequence ID" value="CAF4994153.1"/>
    <property type="molecule type" value="Genomic_DNA"/>
</dbReference>
<feature type="transmembrane region" description="Helical" evidence="1">
    <location>
        <begin position="71"/>
        <end position="95"/>
    </location>
</feature>
<feature type="transmembrane region" description="Helical" evidence="1">
    <location>
        <begin position="261"/>
        <end position="283"/>
    </location>
</feature>
<name>A0A8S3DRX7_9BILA</name>
<feature type="transmembrane region" description="Helical" evidence="1">
    <location>
        <begin position="178"/>
        <end position="199"/>
    </location>
</feature>
<gene>
    <name evidence="2" type="ORF">BYL167_LOCUS55254</name>
</gene>
<keyword evidence="1" id="KW-0812">Transmembrane</keyword>
<keyword evidence="1" id="KW-1133">Transmembrane helix</keyword>
<evidence type="ECO:0008006" key="4">
    <source>
        <dbReference type="Google" id="ProtNLM"/>
    </source>
</evidence>
<evidence type="ECO:0000256" key="1">
    <source>
        <dbReference type="SAM" id="Phobius"/>
    </source>
</evidence>
<feature type="non-terminal residue" evidence="2">
    <location>
        <position position="1"/>
    </location>
</feature>
<evidence type="ECO:0000313" key="3">
    <source>
        <dbReference type="Proteomes" id="UP000681967"/>
    </source>
</evidence>
<proteinExistence type="predicted"/>
<dbReference type="SUPFAM" id="SSF81321">
    <property type="entry name" value="Family A G protein-coupled receptor-like"/>
    <property type="match status" value="1"/>
</dbReference>
<organism evidence="2 3">
    <name type="scientific">Rotaria magnacalcarata</name>
    <dbReference type="NCBI Taxonomy" id="392030"/>
    <lineage>
        <taxon>Eukaryota</taxon>
        <taxon>Metazoa</taxon>
        <taxon>Spiralia</taxon>
        <taxon>Gnathifera</taxon>
        <taxon>Rotifera</taxon>
        <taxon>Eurotatoria</taxon>
        <taxon>Bdelloidea</taxon>
        <taxon>Philodinida</taxon>
        <taxon>Philodinidae</taxon>
        <taxon>Rotaria</taxon>
    </lineage>
</organism>
<evidence type="ECO:0000313" key="2">
    <source>
        <dbReference type="EMBL" id="CAF4994153.1"/>
    </source>
</evidence>
<protein>
    <recommendedName>
        <fullName evidence="4">G protein-coupled receptor</fullName>
    </recommendedName>
</protein>
<keyword evidence="1" id="KW-0472">Membrane</keyword>